<name>A0A7V5PNH0_CALAY</name>
<dbReference type="SUPFAM" id="SSF52540">
    <property type="entry name" value="P-loop containing nucleoside triphosphate hydrolases"/>
    <property type="match status" value="1"/>
</dbReference>
<dbReference type="Pfam" id="PF00679">
    <property type="entry name" value="EFG_C"/>
    <property type="match status" value="1"/>
</dbReference>
<dbReference type="CDD" id="cd03691">
    <property type="entry name" value="BipA_TypA_II"/>
    <property type="match status" value="1"/>
</dbReference>
<dbReference type="FunFam" id="3.30.70.240:FF:000002">
    <property type="entry name" value="GTP-binding protein TypA"/>
    <property type="match status" value="1"/>
</dbReference>
<feature type="domain" description="Tr-type G" evidence="4">
    <location>
        <begin position="4"/>
        <end position="199"/>
    </location>
</feature>
<dbReference type="InterPro" id="IPR047041">
    <property type="entry name" value="BipA_GTP-bd_dom"/>
</dbReference>
<dbReference type="NCBIfam" id="TIGR01394">
    <property type="entry name" value="TypA_BipA"/>
    <property type="match status" value="1"/>
</dbReference>
<dbReference type="CDD" id="cd03710">
    <property type="entry name" value="BipA_TypA_C"/>
    <property type="match status" value="1"/>
</dbReference>
<dbReference type="GO" id="GO:0003924">
    <property type="term" value="F:GTPase activity"/>
    <property type="evidence" value="ECO:0007669"/>
    <property type="project" value="UniProtKB-UniRule"/>
</dbReference>
<dbReference type="GO" id="GO:0000049">
    <property type="term" value="F:tRNA binding"/>
    <property type="evidence" value="ECO:0007669"/>
    <property type="project" value="UniProtKB-KW"/>
</dbReference>
<protein>
    <recommendedName>
        <fullName evidence="3">Large ribosomal subunit assembly factor BipA</fullName>
        <ecNumber evidence="3">3.6.5.-</ecNumber>
    </recommendedName>
    <alternativeName>
        <fullName evidence="3">GTP-binding protein BipA</fullName>
    </alternativeName>
</protein>
<dbReference type="InterPro" id="IPR031157">
    <property type="entry name" value="G_TR_CS"/>
</dbReference>
<keyword evidence="1 3" id="KW-0342">GTP-binding</keyword>
<evidence type="ECO:0000256" key="1">
    <source>
        <dbReference type="ARBA" id="ARBA00023134"/>
    </source>
</evidence>
<feature type="binding site" evidence="3">
    <location>
        <begin position="16"/>
        <end position="21"/>
    </location>
    <ligand>
        <name>GTP</name>
        <dbReference type="ChEBI" id="CHEBI:37565"/>
    </ligand>
</feature>
<dbReference type="Gene3D" id="3.30.70.240">
    <property type="match status" value="1"/>
</dbReference>
<comment type="subunit">
    <text evidence="3">Monomer.</text>
</comment>
<dbReference type="GO" id="GO:1990904">
    <property type="term" value="C:ribonucleoprotein complex"/>
    <property type="evidence" value="ECO:0007669"/>
    <property type="project" value="TreeGrafter"/>
</dbReference>
<keyword evidence="3" id="KW-0690">Ribosome biogenesis</keyword>
<dbReference type="FunFam" id="2.40.50.250:FF:000001">
    <property type="entry name" value="GTP-binding protein TypA"/>
    <property type="match status" value="1"/>
</dbReference>
<comment type="caution">
    <text evidence="5">The sequence shown here is derived from an EMBL/GenBank/DDBJ whole genome shotgun (WGS) entry which is preliminary data.</text>
</comment>
<dbReference type="GO" id="GO:0009409">
    <property type="term" value="P:response to cold"/>
    <property type="evidence" value="ECO:0007669"/>
    <property type="project" value="UniProtKB-ARBA"/>
</dbReference>
<dbReference type="InterPro" id="IPR004161">
    <property type="entry name" value="EFTu-like_2"/>
</dbReference>
<dbReference type="GO" id="GO:0043022">
    <property type="term" value="F:ribosome binding"/>
    <property type="evidence" value="ECO:0007669"/>
    <property type="project" value="UniProtKB-UniRule"/>
</dbReference>
<dbReference type="InterPro" id="IPR006298">
    <property type="entry name" value="BipA"/>
</dbReference>
<dbReference type="InterPro" id="IPR047042">
    <property type="entry name" value="BipA_II"/>
</dbReference>
<dbReference type="InterPro" id="IPR048876">
    <property type="entry name" value="BipA_C"/>
</dbReference>
<dbReference type="Gene3D" id="2.40.30.10">
    <property type="entry name" value="Translation factors"/>
    <property type="match status" value="1"/>
</dbReference>
<dbReference type="InterPro" id="IPR000640">
    <property type="entry name" value="EFG_V-like"/>
</dbReference>
<gene>
    <name evidence="5" type="primary">typA</name>
    <name evidence="3" type="synonym">bipA</name>
    <name evidence="5" type="ORF">ENJ89_04055</name>
</gene>
<keyword evidence="3" id="KW-0963">Cytoplasm</keyword>
<dbReference type="AlphaFoldDB" id="A0A7V5PNH0"/>
<evidence type="ECO:0000256" key="2">
    <source>
        <dbReference type="ARBA" id="ARBA00048548"/>
    </source>
</evidence>
<dbReference type="PROSITE" id="PS51722">
    <property type="entry name" value="G_TR_2"/>
    <property type="match status" value="1"/>
</dbReference>
<dbReference type="Proteomes" id="UP000886124">
    <property type="component" value="Unassembled WGS sequence"/>
</dbReference>
<dbReference type="PANTHER" id="PTHR42908:SF8">
    <property type="entry name" value="TR-TYPE G DOMAIN-CONTAINING PROTEIN"/>
    <property type="match status" value="1"/>
</dbReference>
<dbReference type="GO" id="GO:0010467">
    <property type="term" value="P:gene expression"/>
    <property type="evidence" value="ECO:0007669"/>
    <property type="project" value="UniProtKB-ARBA"/>
</dbReference>
<dbReference type="CDD" id="cd01891">
    <property type="entry name" value="TypA_BipA"/>
    <property type="match status" value="1"/>
</dbReference>
<evidence type="ECO:0000256" key="3">
    <source>
        <dbReference type="HAMAP-Rule" id="MF_00849"/>
    </source>
</evidence>
<dbReference type="InterPro" id="IPR027417">
    <property type="entry name" value="P-loop_NTPase"/>
</dbReference>
<dbReference type="PANTHER" id="PTHR42908">
    <property type="entry name" value="TRANSLATION ELONGATION FACTOR-RELATED"/>
    <property type="match status" value="1"/>
</dbReference>
<comment type="subcellular location">
    <subcellularLocation>
        <location evidence="3">Cytoplasm</location>
    </subcellularLocation>
    <text evidence="3">Binds to ribosomes.</text>
</comment>
<dbReference type="Gene3D" id="2.40.50.250">
    <property type="entry name" value="bipa protein"/>
    <property type="match status" value="1"/>
</dbReference>
<evidence type="ECO:0000259" key="4">
    <source>
        <dbReference type="PROSITE" id="PS51722"/>
    </source>
</evidence>
<accession>A0A7V5PNH0</accession>
<dbReference type="GO" id="GO:0000027">
    <property type="term" value="P:ribosomal large subunit assembly"/>
    <property type="evidence" value="ECO:0007669"/>
    <property type="project" value="UniProtKB-UniRule"/>
</dbReference>
<comment type="similarity">
    <text evidence="3">Belongs to the TRAFAC class translation factor GTPase superfamily. Classic translation factor GTPase family. BipA subfamily.</text>
</comment>
<dbReference type="Gene3D" id="3.30.70.870">
    <property type="entry name" value="Elongation Factor G (Translational Gtpase), domain 3"/>
    <property type="match status" value="1"/>
</dbReference>
<dbReference type="InterPro" id="IPR009000">
    <property type="entry name" value="Transl_B-barrel_sf"/>
</dbReference>
<dbReference type="SMART" id="SM00838">
    <property type="entry name" value="EFG_C"/>
    <property type="match status" value="1"/>
</dbReference>
<comment type="function">
    <text evidence="3">A 50S ribosomal subunit assembly protein with GTPase activity, required for 50S subunit assembly at low temperatures, may also play a role in translation. Binds GTP and analogs. Binds the 70S ribosome between the 30S and 50S subunits, in a similar position as ribosome-bound EF-G; it contacts a number of ribosomal proteins, both rRNAs and the A-site tRNA.</text>
</comment>
<dbReference type="FunFam" id="2.40.30.10:FF:000016">
    <property type="entry name" value="GTP-binding protein TypA"/>
    <property type="match status" value="1"/>
</dbReference>
<reference evidence="5" key="1">
    <citation type="journal article" date="2020" name="mSystems">
        <title>Genome- and Community-Level Interaction Insights into Carbon Utilization and Element Cycling Functions of Hydrothermarchaeota in Hydrothermal Sediment.</title>
        <authorList>
            <person name="Zhou Z."/>
            <person name="Liu Y."/>
            <person name="Xu W."/>
            <person name="Pan J."/>
            <person name="Luo Z.H."/>
            <person name="Li M."/>
        </authorList>
    </citation>
    <scope>NUCLEOTIDE SEQUENCE [LARGE SCALE GENOMIC DNA]</scope>
    <source>
        <strain evidence="5">HyVt-527</strain>
    </source>
</reference>
<comment type="caution">
    <text evidence="3">Lacks conserved residue(s) required for the propagation of feature annotation.</text>
</comment>
<dbReference type="GO" id="GO:0005829">
    <property type="term" value="C:cytosol"/>
    <property type="evidence" value="ECO:0007669"/>
    <property type="project" value="TreeGrafter"/>
</dbReference>
<dbReference type="FunFam" id="3.30.70.870:FF:000003">
    <property type="entry name" value="GTP-binding protein TypA"/>
    <property type="match status" value="1"/>
</dbReference>
<organism evidence="5">
    <name type="scientific">Caldithrix abyssi</name>
    <dbReference type="NCBI Taxonomy" id="187145"/>
    <lineage>
        <taxon>Bacteria</taxon>
        <taxon>Pseudomonadati</taxon>
        <taxon>Calditrichota</taxon>
        <taxon>Calditrichia</taxon>
        <taxon>Calditrichales</taxon>
        <taxon>Calditrichaceae</taxon>
        <taxon>Caldithrix</taxon>
    </lineage>
</organism>
<dbReference type="InterPro" id="IPR042116">
    <property type="entry name" value="TypA/BipA_C"/>
</dbReference>
<dbReference type="Pfam" id="PF03144">
    <property type="entry name" value="GTP_EFTU_D2"/>
    <property type="match status" value="1"/>
</dbReference>
<keyword evidence="3" id="KW-0694">RNA-binding</keyword>
<dbReference type="FunFam" id="3.40.50.300:FF:000055">
    <property type="entry name" value="GTP-binding protein TypA"/>
    <property type="match status" value="1"/>
</dbReference>
<proteinExistence type="inferred from homology"/>
<sequence>MSPEHIRNIAIIAHVDHGKTTLVDGLLAQTHIFRDNQQVKERFLDSNDLERERGITILSKNISIRYGDYKINIIDTPGHSDFSGEVERVLKLADGALLLVDAFEGTMPQTRFVLQKALSLHLHPIVVINKMDRPQARPGEVLDEVYDLFIDLDADDEQLEFKVIYASAKQGWASEQPDQPGKDLEPLLKAMVEHIPAPEVTAGTTQMQITTIDYSPYVGRIGIGRVFRGEVAAARPYKLVCRDGKFRDIRIKQLFTFEGLERKEQEMVTAGDICAVVGIENLNIGDTIADFDHPEPMPIVAIDEPTISMTFTINTSPFFGKEGKYVTSRHLQERLYREMESDVALYVEPGSSPDVFKVSGRGILHLSILMETMRREGYEFAVGQPRVIYKEIDGKKAEPVEELVIEVPAEQAGKVIEIVGLRKAVMIKMEDKGNLKQIVYHIPSRGLIGLRNRLLTATSGEAVMYHRFYQYEYFKGSIPHRTNGVLISMGTGKVNGYALDALQDRGIFFVDPGEDVYAGQVVGAYNKEGDIVVNLQKAKKLTNMRAAHADRSLKIAPAVKMSLEECLEFIDEDELVEITPKAIRLRKTILDELERRRANAAKLGKKKP</sequence>
<keyword evidence="3" id="KW-0699">rRNA-binding</keyword>
<dbReference type="PRINTS" id="PR00315">
    <property type="entry name" value="ELONGATNFCT"/>
</dbReference>
<keyword evidence="3" id="KW-0547">Nucleotide-binding</keyword>
<dbReference type="EMBL" id="DROD01000273">
    <property type="protein sequence ID" value="HHJ52346.1"/>
    <property type="molecule type" value="Genomic_DNA"/>
</dbReference>
<dbReference type="InterPro" id="IPR005225">
    <property type="entry name" value="Small_GTP-bd"/>
</dbReference>
<keyword evidence="3" id="KW-0820">tRNA-binding</keyword>
<dbReference type="Pfam" id="PF21018">
    <property type="entry name" value="BipA_C"/>
    <property type="match status" value="1"/>
</dbReference>
<dbReference type="InterPro" id="IPR035651">
    <property type="entry name" value="BipA_V"/>
</dbReference>
<dbReference type="CDD" id="cd16263">
    <property type="entry name" value="BipA_III"/>
    <property type="match status" value="1"/>
</dbReference>
<dbReference type="GO" id="GO:0005525">
    <property type="term" value="F:GTP binding"/>
    <property type="evidence" value="ECO:0007669"/>
    <property type="project" value="UniProtKB-UniRule"/>
</dbReference>
<dbReference type="GO" id="GO:0019843">
    <property type="term" value="F:rRNA binding"/>
    <property type="evidence" value="ECO:0007669"/>
    <property type="project" value="UniProtKB-KW"/>
</dbReference>
<comment type="catalytic activity">
    <reaction evidence="2 3">
        <text>GTP + H2O = GDP + phosphate + H(+)</text>
        <dbReference type="Rhea" id="RHEA:19669"/>
        <dbReference type="ChEBI" id="CHEBI:15377"/>
        <dbReference type="ChEBI" id="CHEBI:15378"/>
        <dbReference type="ChEBI" id="CHEBI:37565"/>
        <dbReference type="ChEBI" id="CHEBI:43474"/>
        <dbReference type="ChEBI" id="CHEBI:58189"/>
    </reaction>
</comment>
<evidence type="ECO:0000313" key="5">
    <source>
        <dbReference type="EMBL" id="HHJ52346.1"/>
    </source>
</evidence>
<dbReference type="HAMAP" id="MF_00849">
    <property type="entry name" value="BipA"/>
    <property type="match status" value="1"/>
</dbReference>
<dbReference type="SUPFAM" id="SSF54980">
    <property type="entry name" value="EF-G C-terminal domain-like"/>
    <property type="match status" value="2"/>
</dbReference>
<dbReference type="SUPFAM" id="SSF50447">
    <property type="entry name" value="Translation proteins"/>
    <property type="match status" value="1"/>
</dbReference>
<dbReference type="NCBIfam" id="TIGR00231">
    <property type="entry name" value="small_GTP"/>
    <property type="match status" value="1"/>
</dbReference>
<dbReference type="InterPro" id="IPR035647">
    <property type="entry name" value="EFG_III/V"/>
</dbReference>
<dbReference type="Gene3D" id="3.40.50.300">
    <property type="entry name" value="P-loop containing nucleotide triphosphate hydrolases"/>
    <property type="match status" value="1"/>
</dbReference>
<dbReference type="InterPro" id="IPR047043">
    <property type="entry name" value="BipA_III"/>
</dbReference>
<dbReference type="PROSITE" id="PS00301">
    <property type="entry name" value="G_TR_1"/>
    <property type="match status" value="1"/>
</dbReference>
<dbReference type="Pfam" id="PF00009">
    <property type="entry name" value="GTP_EFTU"/>
    <property type="match status" value="1"/>
</dbReference>
<dbReference type="EC" id="3.6.5.-" evidence="3"/>
<dbReference type="InterPro" id="IPR000795">
    <property type="entry name" value="T_Tr_GTP-bd_dom"/>
</dbReference>
<keyword evidence="3" id="KW-0378">Hydrolase</keyword>